<dbReference type="AlphaFoldDB" id="A0A8J2WW53"/>
<reference evidence="2" key="1">
    <citation type="submission" date="2021-11" db="EMBL/GenBank/DDBJ databases">
        <authorList>
            <consortium name="Genoscope - CEA"/>
            <person name="William W."/>
        </authorList>
    </citation>
    <scope>NUCLEOTIDE SEQUENCE</scope>
</reference>
<feature type="region of interest" description="Disordered" evidence="1">
    <location>
        <begin position="153"/>
        <end position="175"/>
    </location>
</feature>
<sequence>MPDHATPSRVKRRRIFATETGTVAPSNMAARLARWEESRRRNALKQQRQPQLATPDAGRHDLFAQPHKQSSPIKDPFARPPLQLEPTDEQLGQPRLRRPEIKVSAPPGGETSWAIADAGAPEPRYQRPAHARASMEDMNSKERYRRDIEAQIRANEERKANERHSRRRADAEDDARVARESAALRREVEDEIMQQRRREQVVQDRADHLEAYLGQPRRPDTNAREAYANRSLARAPTSGVASYGGANGNGGQNVGNCISDRPSCRVLAPPGGRSSITFG</sequence>
<dbReference type="OrthoDB" id="62622at2759"/>
<evidence type="ECO:0000313" key="2">
    <source>
        <dbReference type="EMBL" id="CAH0370837.1"/>
    </source>
</evidence>
<dbReference type="Proteomes" id="UP000789595">
    <property type="component" value="Unassembled WGS sequence"/>
</dbReference>
<dbReference type="EMBL" id="CAKKNE010000003">
    <property type="protein sequence ID" value="CAH0370837.1"/>
    <property type="molecule type" value="Genomic_DNA"/>
</dbReference>
<evidence type="ECO:0000256" key="1">
    <source>
        <dbReference type="SAM" id="MobiDB-lite"/>
    </source>
</evidence>
<proteinExistence type="predicted"/>
<feature type="region of interest" description="Disordered" evidence="1">
    <location>
        <begin position="1"/>
        <end position="115"/>
    </location>
</feature>
<evidence type="ECO:0008006" key="4">
    <source>
        <dbReference type="Google" id="ProtNLM"/>
    </source>
</evidence>
<name>A0A8J2WW53_9STRA</name>
<accession>A0A8J2WW53</accession>
<comment type="caution">
    <text evidence="2">The sequence shown here is derived from an EMBL/GenBank/DDBJ whole genome shotgun (WGS) entry which is preliminary data.</text>
</comment>
<evidence type="ECO:0000313" key="3">
    <source>
        <dbReference type="Proteomes" id="UP000789595"/>
    </source>
</evidence>
<gene>
    <name evidence="2" type="ORF">PECAL_3P07480</name>
</gene>
<keyword evidence="3" id="KW-1185">Reference proteome</keyword>
<protein>
    <recommendedName>
        <fullName evidence="4">CCDC66 domain-containing protein</fullName>
    </recommendedName>
</protein>
<organism evidence="2 3">
    <name type="scientific">Pelagomonas calceolata</name>
    <dbReference type="NCBI Taxonomy" id="35677"/>
    <lineage>
        <taxon>Eukaryota</taxon>
        <taxon>Sar</taxon>
        <taxon>Stramenopiles</taxon>
        <taxon>Ochrophyta</taxon>
        <taxon>Pelagophyceae</taxon>
        <taxon>Pelagomonadales</taxon>
        <taxon>Pelagomonadaceae</taxon>
        <taxon>Pelagomonas</taxon>
    </lineage>
</organism>